<protein>
    <submittedName>
        <fullName evidence="1">NAD alcohol dehydrogenase</fullName>
    </submittedName>
</protein>
<gene>
    <name evidence="1" type="ORF">BAVI_15687</name>
</gene>
<keyword evidence="2" id="KW-1185">Reference proteome</keyword>
<evidence type="ECO:0000313" key="2">
    <source>
        <dbReference type="Proteomes" id="UP000018877"/>
    </source>
</evidence>
<organism evidence="1 2">
    <name type="scientific">Neobacillus vireti LMG 21834</name>
    <dbReference type="NCBI Taxonomy" id="1131730"/>
    <lineage>
        <taxon>Bacteria</taxon>
        <taxon>Bacillati</taxon>
        <taxon>Bacillota</taxon>
        <taxon>Bacilli</taxon>
        <taxon>Bacillales</taxon>
        <taxon>Bacillaceae</taxon>
        <taxon>Neobacillus</taxon>
    </lineage>
</organism>
<dbReference type="EMBL" id="ALAN01000085">
    <property type="protein sequence ID" value="ETI67790.1"/>
    <property type="molecule type" value="Genomic_DNA"/>
</dbReference>
<proteinExistence type="predicted"/>
<evidence type="ECO:0000313" key="1">
    <source>
        <dbReference type="EMBL" id="ETI67790.1"/>
    </source>
</evidence>
<dbReference type="Proteomes" id="UP000018877">
    <property type="component" value="Unassembled WGS sequence"/>
</dbReference>
<sequence length="49" mass="5571">MPFLYNQINEGKVDPGDIITHVLPLAQAKHGYEVFDTKMEDCIKVILKP</sequence>
<comment type="caution">
    <text evidence="1">The sequence shown here is derived from an EMBL/GenBank/DDBJ whole genome shotgun (WGS) entry which is preliminary data.</text>
</comment>
<reference evidence="1 2" key="1">
    <citation type="journal article" date="2014" name="Environ. Microbiol.">
        <title>The nitrate-ammonifying and nosZ-carrying bacterium Bacillus vireti is a potent source and sink for nitric and nitrous oxide under high nitrate conditions.</title>
        <authorList>
            <person name="Mania D."/>
            <person name="Heylen K."/>
            <person name="van Spanning R.J."/>
            <person name="Frostegard A."/>
        </authorList>
    </citation>
    <scope>NUCLEOTIDE SEQUENCE [LARGE SCALE GENOMIC DNA]</scope>
    <source>
        <strain evidence="1 2">LMG 21834</strain>
    </source>
</reference>
<accession>A0AB94IL94</accession>
<dbReference type="AlphaFoldDB" id="A0AB94IL94"/>
<name>A0AB94IL94_9BACI</name>